<evidence type="ECO:0000256" key="1">
    <source>
        <dbReference type="ARBA" id="ARBA00004613"/>
    </source>
</evidence>
<dbReference type="InterPro" id="IPR011330">
    <property type="entry name" value="Glyco_hydro/deAcase_b/a-brl"/>
</dbReference>
<sequence>MTACAGRPPLLMYHAVGTVAEDPFDLYVTPQRFAEQMAALAALGLRGVSMAELGDAAARGSTAGLVGITFDDGYHEVLTHALPELRRHGFGATFYAVTGLLGGVNAWDPPPRRELMTADDLRMLAGEGYEIGSHTVTHARLAGCDPAVLRREVSASRRALADLLGKPPRTFCYPYGSVDGAAVRAVREAGYAYACAVNRAPGLADTYARPRVGVTDRDFGARLAAKLFLRGR</sequence>
<comment type="caution">
    <text evidence="4">The sequence shown here is derived from an EMBL/GenBank/DDBJ whole genome shotgun (WGS) entry which is preliminary data.</text>
</comment>
<dbReference type="GO" id="GO:0005975">
    <property type="term" value="P:carbohydrate metabolic process"/>
    <property type="evidence" value="ECO:0007669"/>
    <property type="project" value="InterPro"/>
</dbReference>
<dbReference type="CDD" id="cd10918">
    <property type="entry name" value="CE4_NodB_like_5s_6s"/>
    <property type="match status" value="1"/>
</dbReference>
<protein>
    <submittedName>
        <fullName evidence="4">Polysaccharide deacetylase</fullName>
    </submittedName>
</protein>
<dbReference type="RefSeq" id="WP_343951093.1">
    <property type="nucleotide sequence ID" value="NZ_BAAAGJ010000023.1"/>
</dbReference>
<evidence type="ECO:0000313" key="5">
    <source>
        <dbReference type="Proteomes" id="UP000652013"/>
    </source>
</evidence>
<proteinExistence type="predicted"/>
<dbReference type="SUPFAM" id="SSF88713">
    <property type="entry name" value="Glycoside hydrolase/deacetylase"/>
    <property type="match status" value="1"/>
</dbReference>
<dbReference type="GO" id="GO:0005576">
    <property type="term" value="C:extracellular region"/>
    <property type="evidence" value="ECO:0007669"/>
    <property type="project" value="UniProtKB-SubCell"/>
</dbReference>
<dbReference type="InterPro" id="IPR051398">
    <property type="entry name" value="Polysacch_Deacetylase"/>
</dbReference>
<gene>
    <name evidence="4" type="ORF">Sya03_42550</name>
</gene>
<evidence type="ECO:0000313" key="4">
    <source>
        <dbReference type="EMBL" id="GIJ04903.1"/>
    </source>
</evidence>
<name>A0A8J4DL21_9ACTN</name>
<evidence type="ECO:0000256" key="2">
    <source>
        <dbReference type="ARBA" id="ARBA00022729"/>
    </source>
</evidence>
<dbReference type="PROSITE" id="PS51677">
    <property type="entry name" value="NODB"/>
    <property type="match status" value="1"/>
</dbReference>
<reference evidence="4" key="1">
    <citation type="submission" date="2021-01" db="EMBL/GenBank/DDBJ databases">
        <title>Whole genome shotgun sequence of Spirilliplanes yamanashiensis NBRC 15828.</title>
        <authorList>
            <person name="Komaki H."/>
            <person name="Tamura T."/>
        </authorList>
    </citation>
    <scope>NUCLEOTIDE SEQUENCE</scope>
    <source>
        <strain evidence="4">NBRC 15828</strain>
    </source>
</reference>
<dbReference type="Proteomes" id="UP000652013">
    <property type="component" value="Unassembled WGS sequence"/>
</dbReference>
<evidence type="ECO:0000259" key="3">
    <source>
        <dbReference type="PROSITE" id="PS51677"/>
    </source>
</evidence>
<dbReference type="Gene3D" id="3.20.20.370">
    <property type="entry name" value="Glycoside hydrolase/deacetylase"/>
    <property type="match status" value="1"/>
</dbReference>
<keyword evidence="5" id="KW-1185">Reference proteome</keyword>
<dbReference type="EMBL" id="BOOY01000030">
    <property type="protein sequence ID" value="GIJ04903.1"/>
    <property type="molecule type" value="Genomic_DNA"/>
</dbReference>
<organism evidence="4 5">
    <name type="scientific">Spirilliplanes yamanashiensis</name>
    <dbReference type="NCBI Taxonomy" id="42233"/>
    <lineage>
        <taxon>Bacteria</taxon>
        <taxon>Bacillati</taxon>
        <taxon>Actinomycetota</taxon>
        <taxon>Actinomycetes</taxon>
        <taxon>Micromonosporales</taxon>
        <taxon>Micromonosporaceae</taxon>
        <taxon>Spirilliplanes</taxon>
    </lineage>
</organism>
<accession>A0A8J4DL21</accession>
<keyword evidence="2" id="KW-0732">Signal</keyword>
<dbReference type="Pfam" id="PF01522">
    <property type="entry name" value="Polysacc_deac_1"/>
    <property type="match status" value="1"/>
</dbReference>
<dbReference type="PANTHER" id="PTHR34216">
    <property type="match status" value="1"/>
</dbReference>
<dbReference type="GO" id="GO:0016810">
    <property type="term" value="F:hydrolase activity, acting on carbon-nitrogen (but not peptide) bonds"/>
    <property type="evidence" value="ECO:0007669"/>
    <property type="project" value="InterPro"/>
</dbReference>
<dbReference type="AlphaFoldDB" id="A0A8J4DL21"/>
<dbReference type="InterPro" id="IPR002509">
    <property type="entry name" value="NODB_dom"/>
</dbReference>
<comment type="subcellular location">
    <subcellularLocation>
        <location evidence="1">Secreted</location>
    </subcellularLocation>
</comment>
<dbReference type="PANTHER" id="PTHR34216:SF3">
    <property type="entry name" value="POLY-BETA-1,6-N-ACETYL-D-GLUCOSAMINE N-DEACETYLASE"/>
    <property type="match status" value="1"/>
</dbReference>
<feature type="domain" description="NodB homology" evidence="3">
    <location>
        <begin position="64"/>
        <end position="232"/>
    </location>
</feature>